<reference evidence="1 2" key="1">
    <citation type="submission" date="2013-03" db="EMBL/GenBank/DDBJ databases">
        <title>Assembly of a new bacterial strain Brevibacillus borstelensis AK1.</title>
        <authorList>
            <person name="Rajan I."/>
            <person name="PoliReddy D."/>
            <person name="Sugumar T."/>
            <person name="Rathinam K."/>
            <person name="Alqarawi S."/>
            <person name="Khalil A.B."/>
            <person name="Sivakumar N."/>
        </authorList>
    </citation>
    <scope>NUCLEOTIDE SEQUENCE [LARGE SCALE GENOMIC DNA]</scope>
    <source>
        <strain evidence="1 2">AK1</strain>
    </source>
</reference>
<protein>
    <submittedName>
        <fullName evidence="1">Uncharacterized protein</fullName>
    </submittedName>
</protein>
<name>M8DKK3_9BACL</name>
<organism evidence="1 2">
    <name type="scientific">Brevibacillus borstelensis AK1</name>
    <dbReference type="NCBI Taxonomy" id="1300222"/>
    <lineage>
        <taxon>Bacteria</taxon>
        <taxon>Bacillati</taxon>
        <taxon>Bacillota</taxon>
        <taxon>Bacilli</taxon>
        <taxon>Bacillales</taxon>
        <taxon>Paenibacillaceae</taxon>
        <taxon>Brevibacillus</taxon>
    </lineage>
</organism>
<dbReference type="AlphaFoldDB" id="M8DKK3"/>
<proteinExistence type="predicted"/>
<keyword evidence="2" id="KW-1185">Reference proteome</keyword>
<comment type="caution">
    <text evidence="1">The sequence shown here is derived from an EMBL/GenBank/DDBJ whole genome shotgun (WGS) entry which is preliminary data.</text>
</comment>
<evidence type="ECO:0000313" key="2">
    <source>
        <dbReference type="Proteomes" id="UP000012081"/>
    </source>
</evidence>
<evidence type="ECO:0000313" key="1">
    <source>
        <dbReference type="EMBL" id="EMT54002.1"/>
    </source>
</evidence>
<gene>
    <name evidence="1" type="ORF">I532_00310</name>
</gene>
<dbReference type="EMBL" id="APBN01000001">
    <property type="protein sequence ID" value="EMT54002.1"/>
    <property type="molecule type" value="Genomic_DNA"/>
</dbReference>
<sequence length="72" mass="8356">MAASIDQEKLENLYGAGKHNFEWDFFYRPCSAAAENMGREDLVCERSRVFLVRDSRNGGRKKWCQRPTWIGG</sequence>
<dbReference type="Proteomes" id="UP000012081">
    <property type="component" value="Unassembled WGS sequence"/>
</dbReference>
<accession>M8DKK3</accession>